<comment type="subcellular location">
    <subcellularLocation>
        <location evidence="12">Cytoplasm</location>
    </subcellularLocation>
    <text evidence="12">About half TF is bound to the ribosome near the polypeptide exit tunnel while the other half is free in the cytoplasm.</text>
</comment>
<evidence type="ECO:0000256" key="5">
    <source>
        <dbReference type="ARBA" id="ARBA00022618"/>
    </source>
</evidence>
<reference evidence="16" key="1">
    <citation type="journal article" date="2015" name="Proc. Natl. Acad. Sci. U.S.A.">
        <title>Bacterial clade with the ribosomal RNA operon on a small plasmid rather than the chromosome.</title>
        <authorList>
            <person name="Anda M."/>
            <person name="Ohtsubo Y."/>
            <person name="Okubo T."/>
            <person name="Sugawara M."/>
            <person name="Nagata Y."/>
            <person name="Tsuda M."/>
            <person name="Minamisawa K."/>
            <person name="Mitsui H."/>
        </authorList>
    </citation>
    <scope>NUCLEOTIDE SEQUENCE</scope>
    <source>
        <strain evidence="16">DSM 21871</strain>
    </source>
</reference>
<dbReference type="GO" id="GO:0043022">
    <property type="term" value="F:ribosome binding"/>
    <property type="evidence" value="ECO:0007669"/>
    <property type="project" value="TreeGrafter"/>
</dbReference>
<dbReference type="PROSITE" id="PS50059">
    <property type="entry name" value="FKBP_PPIASE"/>
    <property type="match status" value="1"/>
</dbReference>
<dbReference type="PIRSF" id="PIRSF003095">
    <property type="entry name" value="Trigger_factor"/>
    <property type="match status" value="1"/>
</dbReference>
<dbReference type="GO" id="GO:0005737">
    <property type="term" value="C:cytoplasm"/>
    <property type="evidence" value="ECO:0007669"/>
    <property type="project" value="UniProtKB-SubCell"/>
</dbReference>
<evidence type="ECO:0000259" key="15">
    <source>
        <dbReference type="PROSITE" id="PS50059"/>
    </source>
</evidence>
<evidence type="ECO:0000256" key="14">
    <source>
        <dbReference type="RuleBase" id="RU003914"/>
    </source>
</evidence>
<keyword evidence="6 12" id="KW-0697">Rotamase</keyword>
<evidence type="ECO:0000256" key="2">
    <source>
        <dbReference type="ARBA" id="ARBA00005464"/>
    </source>
</evidence>
<dbReference type="Pfam" id="PF05697">
    <property type="entry name" value="Trigger_N"/>
    <property type="match status" value="1"/>
</dbReference>
<dbReference type="InterPro" id="IPR008880">
    <property type="entry name" value="Trigger_fac_C"/>
</dbReference>
<evidence type="ECO:0000256" key="13">
    <source>
        <dbReference type="PROSITE-ProRule" id="PRU00277"/>
    </source>
</evidence>
<evidence type="ECO:0000256" key="8">
    <source>
        <dbReference type="ARBA" id="ARBA00023235"/>
    </source>
</evidence>
<dbReference type="InterPro" id="IPR027304">
    <property type="entry name" value="Trigger_fact/SurA_dom_sf"/>
</dbReference>
<comment type="similarity">
    <text evidence="2 12 14">Belongs to the FKBP-type PPIase family. Tig subfamily.</text>
</comment>
<evidence type="ECO:0000256" key="10">
    <source>
        <dbReference type="ARBA" id="ARBA00024849"/>
    </source>
</evidence>
<keyword evidence="7 12" id="KW-0143">Chaperone</keyword>
<dbReference type="InterPro" id="IPR036611">
    <property type="entry name" value="Trigger_fac_ribosome-bd_sf"/>
</dbReference>
<feature type="domain" description="PPIase FKBP-type" evidence="15">
    <location>
        <begin position="169"/>
        <end position="231"/>
    </location>
</feature>
<dbReference type="Pfam" id="PF05698">
    <property type="entry name" value="Trigger_C"/>
    <property type="match status" value="1"/>
</dbReference>
<sequence>MQVTETKAEGLKREIEIVVPASDLEARLQTRLYEAKDRVQLKGFRPGKVPVGHLRKMYGKSLMAEIVNQILTETPRNVIAERNERSAMQPEIGMSEDEAEAEKVLNGGADFKFTLTYETLPAFEIKGTEGIKIERPVVEVADEEIDEQVERIAENARTYAAKDGAADKGDRVTMDFVGKIDGEPFDGGTATDSNLVIGSGQFIPGFEDQLIGVKAGDEKTVELTFPEDYGAAHLAGKPATFDVTVKEVAAPEETTIDDEFAAKLGVESLDRLKTVVREQIESQYGQATRQKVKRQLLDALDAAYDFDLPEKLVEAEFTNIWNQVQGELTNSGKTFEDEDTTEEKARAEYRRLAERRVRLGLVLSEIGEKAGVQITDEELQRAMFEQLRRYPGQEKEVYEYFQKNPDAVASLRAPLYEEKVVDHLLAEVDVTDKTVSKEELMAEDEDDKETALAS</sequence>
<comment type="catalytic activity">
    <reaction evidence="1 12 13">
        <text>[protein]-peptidylproline (omega=180) = [protein]-peptidylproline (omega=0)</text>
        <dbReference type="Rhea" id="RHEA:16237"/>
        <dbReference type="Rhea" id="RHEA-COMP:10747"/>
        <dbReference type="Rhea" id="RHEA-COMP:10748"/>
        <dbReference type="ChEBI" id="CHEBI:83833"/>
        <dbReference type="ChEBI" id="CHEBI:83834"/>
        <dbReference type="EC" id="5.2.1.8"/>
    </reaction>
</comment>
<dbReference type="Gene3D" id="3.10.50.40">
    <property type="match status" value="1"/>
</dbReference>
<dbReference type="SUPFAM" id="SSF109998">
    <property type="entry name" value="Triger factor/SurA peptide-binding domain-like"/>
    <property type="match status" value="1"/>
</dbReference>
<keyword evidence="12" id="KW-0963">Cytoplasm</keyword>
<dbReference type="InterPro" id="IPR037041">
    <property type="entry name" value="Trigger_fac_C_sf"/>
</dbReference>
<dbReference type="AlphaFoldDB" id="A0A0N7KYC0"/>
<dbReference type="PANTHER" id="PTHR30560">
    <property type="entry name" value="TRIGGER FACTOR CHAPERONE AND PEPTIDYL-PROLYL CIS/TRANS ISOMERASE"/>
    <property type="match status" value="1"/>
</dbReference>
<dbReference type="PANTHER" id="PTHR30560:SF3">
    <property type="entry name" value="TRIGGER FACTOR-LIKE PROTEIN TIG, CHLOROPLASTIC"/>
    <property type="match status" value="1"/>
</dbReference>
<evidence type="ECO:0000256" key="1">
    <source>
        <dbReference type="ARBA" id="ARBA00000971"/>
    </source>
</evidence>
<dbReference type="GO" id="GO:0003755">
    <property type="term" value="F:peptidyl-prolyl cis-trans isomerase activity"/>
    <property type="evidence" value="ECO:0007669"/>
    <property type="project" value="UniProtKB-UniRule"/>
</dbReference>
<dbReference type="GO" id="GO:0044183">
    <property type="term" value="F:protein folding chaperone"/>
    <property type="evidence" value="ECO:0007669"/>
    <property type="project" value="TreeGrafter"/>
</dbReference>
<keyword evidence="5 12" id="KW-0132">Cell division</keyword>
<evidence type="ECO:0000256" key="4">
    <source>
        <dbReference type="ARBA" id="ARBA00016902"/>
    </source>
</evidence>
<comment type="function">
    <text evidence="10 12">Involved in protein export. Acts as a chaperone by maintaining the newly synthesized protein in an open conformation. Functions as a peptidyl-prolyl cis-trans isomerase.</text>
</comment>
<evidence type="ECO:0000256" key="6">
    <source>
        <dbReference type="ARBA" id="ARBA00023110"/>
    </source>
</evidence>
<dbReference type="NCBIfam" id="TIGR00115">
    <property type="entry name" value="tig"/>
    <property type="match status" value="1"/>
</dbReference>
<proteinExistence type="inferred from homology"/>
<dbReference type="Pfam" id="PF00254">
    <property type="entry name" value="FKBP_C"/>
    <property type="match status" value="1"/>
</dbReference>
<dbReference type="InterPro" id="IPR008881">
    <property type="entry name" value="Trigger_fac_ribosome-bd_bac"/>
</dbReference>
<dbReference type="SUPFAM" id="SSF54534">
    <property type="entry name" value="FKBP-like"/>
    <property type="match status" value="1"/>
</dbReference>
<dbReference type="SUPFAM" id="SSF102735">
    <property type="entry name" value="Trigger factor ribosome-binding domain"/>
    <property type="match status" value="1"/>
</dbReference>
<evidence type="ECO:0000256" key="3">
    <source>
        <dbReference type="ARBA" id="ARBA00013194"/>
    </source>
</evidence>
<dbReference type="InterPro" id="IPR001179">
    <property type="entry name" value="PPIase_FKBP_dom"/>
</dbReference>
<dbReference type="InterPro" id="IPR046357">
    <property type="entry name" value="PPIase_dom_sf"/>
</dbReference>
<dbReference type="FunFam" id="3.10.50.40:FF:000001">
    <property type="entry name" value="Trigger factor"/>
    <property type="match status" value="1"/>
</dbReference>
<evidence type="ECO:0000256" key="7">
    <source>
        <dbReference type="ARBA" id="ARBA00023186"/>
    </source>
</evidence>
<evidence type="ECO:0000256" key="11">
    <source>
        <dbReference type="ARBA" id="ARBA00029986"/>
    </source>
</evidence>
<evidence type="ECO:0000256" key="12">
    <source>
        <dbReference type="HAMAP-Rule" id="MF_00303"/>
    </source>
</evidence>
<dbReference type="Gene3D" id="1.10.3120.10">
    <property type="entry name" value="Trigger factor, C-terminal domain"/>
    <property type="match status" value="1"/>
</dbReference>
<dbReference type="GO" id="GO:0015031">
    <property type="term" value="P:protein transport"/>
    <property type="evidence" value="ECO:0007669"/>
    <property type="project" value="UniProtKB-UniRule"/>
</dbReference>
<comment type="domain">
    <text evidence="12">Consists of 3 domains; the N-terminus binds the ribosome, the middle domain has PPIase activity, while the C-terminus has intrinsic chaperone activity on its own.</text>
</comment>
<keyword evidence="8 12" id="KW-0413">Isomerase</keyword>
<accession>A0A0N7KYC0</accession>
<organism evidence="16">
    <name type="scientific">Aurantimonas manganoxydans</name>
    <dbReference type="NCBI Taxonomy" id="651183"/>
    <lineage>
        <taxon>Bacteria</taxon>
        <taxon>Pseudomonadati</taxon>
        <taxon>Pseudomonadota</taxon>
        <taxon>Alphaproteobacteria</taxon>
        <taxon>Hyphomicrobiales</taxon>
        <taxon>Aurantimonadaceae</taxon>
        <taxon>Aurantimonas</taxon>
    </lineage>
</organism>
<dbReference type="Gene3D" id="3.30.70.1050">
    <property type="entry name" value="Trigger factor ribosome-binding domain"/>
    <property type="match status" value="1"/>
</dbReference>
<dbReference type="EC" id="5.2.1.8" evidence="3 12"/>
<dbReference type="GO" id="GO:0051083">
    <property type="term" value="P:'de novo' cotranslational protein folding"/>
    <property type="evidence" value="ECO:0007669"/>
    <property type="project" value="TreeGrafter"/>
</dbReference>
<dbReference type="InterPro" id="IPR005215">
    <property type="entry name" value="Trig_fac"/>
</dbReference>
<dbReference type="EMBL" id="LC066380">
    <property type="protein sequence ID" value="BAT29297.1"/>
    <property type="molecule type" value="Genomic_DNA"/>
</dbReference>
<dbReference type="GO" id="GO:0043335">
    <property type="term" value="P:protein unfolding"/>
    <property type="evidence" value="ECO:0007669"/>
    <property type="project" value="TreeGrafter"/>
</dbReference>
<keyword evidence="9 12" id="KW-0131">Cell cycle</keyword>
<evidence type="ECO:0000256" key="9">
    <source>
        <dbReference type="ARBA" id="ARBA00023306"/>
    </source>
</evidence>
<dbReference type="HAMAP" id="MF_00303">
    <property type="entry name" value="Trigger_factor_Tig"/>
    <property type="match status" value="1"/>
</dbReference>
<protein>
    <recommendedName>
        <fullName evidence="4 12">Trigger factor</fullName>
        <shortName evidence="12">TF</shortName>
        <ecNumber evidence="3 12">5.2.1.8</ecNumber>
    </recommendedName>
    <alternativeName>
        <fullName evidence="11 12">PPIase</fullName>
    </alternativeName>
</protein>
<gene>
    <name evidence="12" type="primary">tig</name>
</gene>
<name>A0A0N7KYC0_9HYPH</name>
<evidence type="ECO:0000313" key="16">
    <source>
        <dbReference type="EMBL" id="BAT29297.1"/>
    </source>
</evidence>
<dbReference type="GO" id="GO:0051301">
    <property type="term" value="P:cell division"/>
    <property type="evidence" value="ECO:0007669"/>
    <property type="project" value="UniProtKB-KW"/>
</dbReference>